<dbReference type="InterPro" id="IPR051061">
    <property type="entry name" value="Zinc_finger_trans_reg"/>
</dbReference>
<dbReference type="PROSITE" id="PS00028">
    <property type="entry name" value="ZINC_FINGER_C2H2_1"/>
    <property type="match status" value="1"/>
</dbReference>
<accession>A0ABM1N9I9</accession>
<dbReference type="Pfam" id="PF00096">
    <property type="entry name" value="zf-C2H2"/>
    <property type="match status" value="1"/>
</dbReference>
<proteinExistence type="predicted"/>
<keyword evidence="5" id="KW-0805">Transcription regulation</keyword>
<evidence type="ECO:0000256" key="3">
    <source>
        <dbReference type="ARBA" id="ARBA00022771"/>
    </source>
</evidence>
<dbReference type="RefSeq" id="XP_017783489.1">
    <property type="nucleotide sequence ID" value="XM_017928000.1"/>
</dbReference>
<evidence type="ECO:0000256" key="8">
    <source>
        <dbReference type="PROSITE-ProRule" id="PRU00042"/>
    </source>
</evidence>
<dbReference type="PROSITE" id="PS50157">
    <property type="entry name" value="ZINC_FINGER_C2H2_2"/>
    <property type="match status" value="4"/>
</dbReference>
<comment type="subcellular location">
    <subcellularLocation>
        <location evidence="1">Nucleus</location>
    </subcellularLocation>
</comment>
<keyword evidence="3 8" id="KW-0863">Zinc-finger</keyword>
<dbReference type="PANTHER" id="PTHR46179:SF13">
    <property type="entry name" value="C2H2-TYPE DOMAIN-CONTAINING PROTEIN"/>
    <property type="match status" value="1"/>
</dbReference>
<dbReference type="Proteomes" id="UP000695000">
    <property type="component" value="Unplaced"/>
</dbReference>
<keyword evidence="6" id="KW-0804">Transcription</keyword>
<organism evidence="10 11">
    <name type="scientific">Nicrophorus vespilloides</name>
    <name type="common">Boreal carrion beetle</name>
    <dbReference type="NCBI Taxonomy" id="110193"/>
    <lineage>
        <taxon>Eukaryota</taxon>
        <taxon>Metazoa</taxon>
        <taxon>Ecdysozoa</taxon>
        <taxon>Arthropoda</taxon>
        <taxon>Hexapoda</taxon>
        <taxon>Insecta</taxon>
        <taxon>Pterygota</taxon>
        <taxon>Neoptera</taxon>
        <taxon>Endopterygota</taxon>
        <taxon>Coleoptera</taxon>
        <taxon>Polyphaga</taxon>
        <taxon>Staphyliniformia</taxon>
        <taxon>Silphidae</taxon>
        <taxon>Nicrophorinae</taxon>
        <taxon>Nicrophorus</taxon>
    </lineage>
</organism>
<keyword evidence="10" id="KW-1185">Reference proteome</keyword>
<evidence type="ECO:0000256" key="1">
    <source>
        <dbReference type="ARBA" id="ARBA00004123"/>
    </source>
</evidence>
<evidence type="ECO:0000256" key="5">
    <source>
        <dbReference type="ARBA" id="ARBA00023015"/>
    </source>
</evidence>
<gene>
    <name evidence="11" type="primary">LOC108567503</name>
</gene>
<evidence type="ECO:0000313" key="11">
    <source>
        <dbReference type="RefSeq" id="XP_017783489.1"/>
    </source>
</evidence>
<keyword evidence="7" id="KW-0539">Nucleus</keyword>
<feature type="domain" description="C2H2-type" evidence="9">
    <location>
        <begin position="11"/>
        <end position="38"/>
    </location>
</feature>
<dbReference type="InterPro" id="IPR013087">
    <property type="entry name" value="Znf_C2H2_type"/>
</dbReference>
<feature type="domain" description="C2H2-type" evidence="9">
    <location>
        <begin position="185"/>
        <end position="212"/>
    </location>
</feature>
<evidence type="ECO:0000256" key="4">
    <source>
        <dbReference type="ARBA" id="ARBA00022833"/>
    </source>
</evidence>
<dbReference type="SUPFAM" id="SSF57667">
    <property type="entry name" value="beta-beta-alpha zinc fingers"/>
    <property type="match status" value="2"/>
</dbReference>
<dbReference type="GeneID" id="108567503"/>
<dbReference type="InterPro" id="IPR036236">
    <property type="entry name" value="Znf_C2H2_sf"/>
</dbReference>
<feature type="domain" description="C2H2-type" evidence="9">
    <location>
        <begin position="134"/>
        <end position="161"/>
    </location>
</feature>
<dbReference type="SMART" id="SM00355">
    <property type="entry name" value="ZnF_C2H2"/>
    <property type="match status" value="6"/>
</dbReference>
<keyword evidence="4" id="KW-0862">Zinc</keyword>
<name>A0ABM1N9I9_NICVS</name>
<evidence type="ECO:0000256" key="2">
    <source>
        <dbReference type="ARBA" id="ARBA00022723"/>
    </source>
</evidence>
<protein>
    <submittedName>
        <fullName evidence="11">Zinc finger protein 236-like</fullName>
    </submittedName>
</protein>
<reference evidence="11" key="1">
    <citation type="submission" date="2025-08" db="UniProtKB">
        <authorList>
            <consortium name="RefSeq"/>
        </authorList>
    </citation>
    <scope>IDENTIFICATION</scope>
    <source>
        <tissue evidence="11">Whole Larva</tissue>
    </source>
</reference>
<evidence type="ECO:0000259" key="9">
    <source>
        <dbReference type="PROSITE" id="PS50157"/>
    </source>
</evidence>
<evidence type="ECO:0000256" key="7">
    <source>
        <dbReference type="ARBA" id="ARBA00023242"/>
    </source>
</evidence>
<evidence type="ECO:0000256" key="6">
    <source>
        <dbReference type="ARBA" id="ARBA00023163"/>
    </source>
</evidence>
<sequence>MKCWCPVANVHQCLSCSKVYKSKYSLKRHHVLECGVEPRFPCPYCMKRCRQKTHLKSHVFRAHKCPRCMKVFTKKNNLSRHYTRECGQEPSRQCPYCPFATYRKNSLKDHIFRKHHVEVELPRLTRRFGEKNSFRCSKCGKRYKSKSYLNHHMNNECFQVPNKRCPYCYIYVDGFMKISSECYTNVCNVCNRRYKHVQSLKFHQKHECGKEPKYICQMEGCSYRTKLKGNFKSHLVKKHKCTNVNLQ</sequence>
<evidence type="ECO:0000313" key="10">
    <source>
        <dbReference type="Proteomes" id="UP000695000"/>
    </source>
</evidence>
<dbReference type="PANTHER" id="PTHR46179">
    <property type="entry name" value="ZINC FINGER PROTEIN"/>
    <property type="match status" value="1"/>
</dbReference>
<feature type="domain" description="C2H2-type" evidence="9">
    <location>
        <begin position="63"/>
        <end position="90"/>
    </location>
</feature>
<keyword evidence="2" id="KW-0479">Metal-binding</keyword>
<dbReference type="Gene3D" id="3.30.160.60">
    <property type="entry name" value="Classic Zinc Finger"/>
    <property type="match status" value="2"/>
</dbReference>